<dbReference type="OrthoDB" id="9803749at2"/>
<dbReference type="Pfam" id="PF03960">
    <property type="entry name" value="ArsC"/>
    <property type="match status" value="1"/>
</dbReference>
<dbReference type="InterPro" id="IPR006660">
    <property type="entry name" value="Arsenate_reductase-like"/>
</dbReference>
<accession>A0A1S1MPJ5</accession>
<comment type="caution">
    <text evidence="3">The sequence shown here is derived from an EMBL/GenBank/DDBJ whole genome shotgun (WGS) entry which is preliminary data.</text>
</comment>
<dbReference type="InterPro" id="IPR006504">
    <property type="entry name" value="Tscrpt_reg_Spx/MgsR"/>
</dbReference>
<dbReference type="InterPro" id="IPR036249">
    <property type="entry name" value="Thioredoxin-like_sf"/>
</dbReference>
<evidence type="ECO:0000313" key="4">
    <source>
        <dbReference type="Proteomes" id="UP000179786"/>
    </source>
</evidence>
<dbReference type="Gene3D" id="3.40.30.10">
    <property type="entry name" value="Glutaredoxin"/>
    <property type="match status" value="1"/>
</dbReference>
<dbReference type="RefSeq" id="WP_070987118.1">
    <property type="nucleotide sequence ID" value="NZ_MKJU01000031.1"/>
</dbReference>
<dbReference type="CDD" id="cd03035">
    <property type="entry name" value="ArsC_Yffb"/>
    <property type="match status" value="1"/>
</dbReference>
<dbReference type="SUPFAM" id="SSF52833">
    <property type="entry name" value="Thioredoxin-like"/>
    <property type="match status" value="1"/>
</dbReference>
<dbReference type="STRING" id="1859457.BET10_20035"/>
<dbReference type="AlphaFoldDB" id="A0A1S1MPJ5"/>
<dbReference type="NCBIfam" id="TIGR01617">
    <property type="entry name" value="arsC_related"/>
    <property type="match status" value="1"/>
</dbReference>
<dbReference type="PANTHER" id="PTHR30041">
    <property type="entry name" value="ARSENATE REDUCTASE"/>
    <property type="match status" value="1"/>
</dbReference>
<dbReference type="Proteomes" id="UP000179786">
    <property type="component" value="Unassembled WGS sequence"/>
</dbReference>
<reference evidence="3 4" key="1">
    <citation type="submission" date="2016-09" db="EMBL/GenBank/DDBJ databases">
        <title>Pseudoalteromonas amylolytica sp. nov., isolated from the surface seawater.</title>
        <authorList>
            <person name="Wu Y.-H."/>
            <person name="Cheng H."/>
            <person name="Jin X.-B."/>
            <person name="Wang C.-S."/>
            <person name="Xu X.-W."/>
        </authorList>
    </citation>
    <scope>NUCLEOTIDE SEQUENCE [LARGE SCALE GENOMIC DNA]</scope>
    <source>
        <strain evidence="3 4">JW1</strain>
    </source>
</reference>
<protein>
    <submittedName>
        <fullName evidence="3">Arsenate reductase</fullName>
    </submittedName>
</protein>
<gene>
    <name evidence="3" type="ORF">BET10_20035</name>
</gene>
<name>A0A1S1MPJ5_9GAMM</name>
<evidence type="ECO:0000313" key="3">
    <source>
        <dbReference type="EMBL" id="OHU88365.1"/>
    </source>
</evidence>
<keyword evidence="4" id="KW-1185">Reference proteome</keyword>
<dbReference type="NCBIfam" id="NF008107">
    <property type="entry name" value="PRK10853.1"/>
    <property type="match status" value="1"/>
</dbReference>
<dbReference type="PROSITE" id="PS51353">
    <property type="entry name" value="ARSC"/>
    <property type="match status" value="1"/>
</dbReference>
<organism evidence="3 4">
    <name type="scientific">Pseudoalteromonas amylolytica</name>
    <dbReference type="NCBI Taxonomy" id="1859457"/>
    <lineage>
        <taxon>Bacteria</taxon>
        <taxon>Pseudomonadati</taxon>
        <taxon>Pseudomonadota</taxon>
        <taxon>Gammaproteobacteria</taxon>
        <taxon>Alteromonadales</taxon>
        <taxon>Pseudoalteromonadaceae</taxon>
        <taxon>Pseudoalteromonas</taxon>
    </lineage>
</organism>
<sequence>MTTMYGIPNCDTIKKAKKLLSDNHIEFTFHDYRKDGISPELIDVFFKHLGWENVLNKRGTTYRTLSDEQKKNLNEQNAKQLLLDAPAMIKRPIILHNDNYHLGFKKEQYLEIFSI</sequence>
<dbReference type="PANTHER" id="PTHR30041:SF8">
    <property type="entry name" value="PROTEIN YFFB"/>
    <property type="match status" value="1"/>
</dbReference>
<evidence type="ECO:0000256" key="1">
    <source>
        <dbReference type="ARBA" id="ARBA00007198"/>
    </source>
</evidence>
<dbReference type="EMBL" id="MKJU01000031">
    <property type="protein sequence ID" value="OHU88365.1"/>
    <property type="molecule type" value="Genomic_DNA"/>
</dbReference>
<evidence type="ECO:0000256" key="2">
    <source>
        <dbReference type="PROSITE-ProRule" id="PRU01282"/>
    </source>
</evidence>
<proteinExistence type="inferred from homology"/>
<comment type="similarity">
    <text evidence="1 2">Belongs to the ArsC family.</text>
</comment>